<name>A0AAV6FZI4_9TELE</name>
<dbReference type="GO" id="GO:0030100">
    <property type="term" value="P:regulation of endocytosis"/>
    <property type="evidence" value="ECO:0007669"/>
    <property type="project" value="UniProtKB-UniRule"/>
</dbReference>
<feature type="domain" description="SHD" evidence="7">
    <location>
        <begin position="257"/>
        <end position="390"/>
    </location>
</feature>
<feature type="domain" description="MHD" evidence="8">
    <location>
        <begin position="394"/>
        <end position="699"/>
    </location>
</feature>
<dbReference type="Pfam" id="PF00928">
    <property type="entry name" value="Adap_comp_sub"/>
    <property type="match status" value="1"/>
</dbReference>
<feature type="region of interest" description="Disordered" evidence="6">
    <location>
        <begin position="12"/>
        <end position="42"/>
    </location>
</feature>
<feature type="region of interest" description="Disordered" evidence="6">
    <location>
        <begin position="210"/>
        <end position="245"/>
    </location>
</feature>
<gene>
    <name evidence="9" type="ORF">AALO_G00234930</name>
</gene>
<reference evidence="9" key="1">
    <citation type="submission" date="2020-10" db="EMBL/GenBank/DDBJ databases">
        <title>Chromosome-scale genome assembly of the Allis shad, Alosa alosa.</title>
        <authorList>
            <person name="Margot Z."/>
            <person name="Christophe K."/>
            <person name="Cabau C."/>
            <person name="Louis A."/>
            <person name="Berthelot C."/>
            <person name="Parey E."/>
            <person name="Roest Crollius H."/>
            <person name="Montfort J."/>
            <person name="Robinson-Rechavi M."/>
            <person name="Bucao C."/>
            <person name="Bouchez O."/>
            <person name="Gislard M."/>
            <person name="Lluch J."/>
            <person name="Milhes M."/>
            <person name="Lampietro C."/>
            <person name="Lopez Roques C."/>
            <person name="Donnadieu C."/>
            <person name="Braasch I."/>
            <person name="Desvignes T."/>
            <person name="Postlethwait J."/>
            <person name="Bobe J."/>
            <person name="Guiguen Y."/>
        </authorList>
    </citation>
    <scope>NUCLEOTIDE SEQUENCE</scope>
    <source>
        <strain evidence="9">M-15738</strain>
        <tissue evidence="9">Blood</tissue>
    </source>
</reference>
<dbReference type="PROSITE" id="PS51072">
    <property type="entry name" value="MHD"/>
    <property type="match status" value="1"/>
</dbReference>
<evidence type="ECO:0000313" key="10">
    <source>
        <dbReference type="Proteomes" id="UP000823561"/>
    </source>
</evidence>
<dbReference type="EMBL" id="JADWDJ010000018">
    <property type="protein sequence ID" value="KAG5266682.1"/>
    <property type="molecule type" value="Genomic_DNA"/>
</dbReference>
<feature type="region of interest" description="Disordered" evidence="6">
    <location>
        <begin position="103"/>
        <end position="172"/>
    </location>
</feature>
<dbReference type="PROSITE" id="PS51070">
    <property type="entry name" value="SHD"/>
    <property type="match status" value="1"/>
</dbReference>
<evidence type="ECO:0000313" key="9">
    <source>
        <dbReference type="EMBL" id="KAG5266682.1"/>
    </source>
</evidence>
<feature type="compositionally biased region" description="Basic and acidic residues" evidence="6">
    <location>
        <begin position="221"/>
        <end position="237"/>
    </location>
</feature>
<comment type="similarity">
    <text evidence="2 5">Belongs to the Stoned B family.</text>
</comment>
<dbReference type="SUPFAM" id="SSF49447">
    <property type="entry name" value="Second domain of Mu2 adaptin subunit (ap50) of ap2 adaptor"/>
    <property type="match status" value="1"/>
</dbReference>
<evidence type="ECO:0000256" key="2">
    <source>
        <dbReference type="ARBA" id="ARBA00005579"/>
    </source>
</evidence>
<accession>A0AAV6FZI4</accession>
<comment type="subcellular location">
    <subcellularLocation>
        <location evidence="1">Cytoplasm</location>
    </subcellularLocation>
</comment>
<keyword evidence="4 5" id="KW-0254">Endocytosis</keyword>
<feature type="compositionally biased region" description="Low complexity" evidence="6">
    <location>
        <begin position="26"/>
        <end position="39"/>
    </location>
</feature>
<dbReference type="InterPro" id="IPR036168">
    <property type="entry name" value="AP2_Mu_C_sf"/>
</dbReference>
<dbReference type="FunFam" id="2.60.40.1170:FF:000054">
    <property type="entry name" value="General transcription factor IIA, 1-like"/>
    <property type="match status" value="1"/>
</dbReference>
<dbReference type="PIRSF" id="PIRSF037099">
    <property type="entry name" value="Stonin"/>
    <property type="match status" value="1"/>
</dbReference>
<comment type="caution">
    <text evidence="9">The sequence shown here is derived from an EMBL/GenBank/DDBJ whole genome shotgun (WGS) entry which is preliminary data.</text>
</comment>
<evidence type="ECO:0000256" key="6">
    <source>
        <dbReference type="SAM" id="MobiDB-lite"/>
    </source>
</evidence>
<evidence type="ECO:0000256" key="4">
    <source>
        <dbReference type="ARBA" id="ARBA00022583"/>
    </source>
</evidence>
<proteinExistence type="inferred from homology"/>
<evidence type="ECO:0000256" key="3">
    <source>
        <dbReference type="ARBA" id="ARBA00022490"/>
    </source>
</evidence>
<evidence type="ECO:0008006" key="11">
    <source>
        <dbReference type="Google" id="ProtNLM"/>
    </source>
</evidence>
<protein>
    <recommendedName>
        <fullName evidence="11">Stonin-1</fullName>
    </recommendedName>
</protein>
<feature type="compositionally biased region" description="Low complexity" evidence="6">
    <location>
        <begin position="159"/>
        <end position="171"/>
    </location>
</feature>
<dbReference type="InterPro" id="IPR017110">
    <property type="entry name" value="Stonin"/>
</dbReference>
<dbReference type="GO" id="GO:0006897">
    <property type="term" value="P:endocytosis"/>
    <property type="evidence" value="ECO:0007669"/>
    <property type="project" value="UniProtKB-KW"/>
</dbReference>
<dbReference type="AlphaFoldDB" id="A0AAV6FZI4"/>
<feature type="compositionally biased region" description="Acidic residues" evidence="6">
    <location>
        <begin position="211"/>
        <end position="220"/>
    </location>
</feature>
<dbReference type="PANTHER" id="PTHR10529">
    <property type="entry name" value="AP COMPLEX SUBUNIT MU"/>
    <property type="match status" value="1"/>
</dbReference>
<sequence length="716" mass="80308">MCSMNHPNWVTFEDEGTPVSSPPKPLQTSSSTPRSLPRPNGLKLVLPPPGDQSWSFSGALESPQINFGLNGSMCVPSNTPMCTPVRETPTSASPFNFGPRGQDLFSNVSSSPSTVLSSSGLGQSTTHPSSESSTSPFPSFQNDLGHCNPFWGETSHNADSGSSSSDSESGSTLPRFFIRTKEGYEPPPASHLQSSYSYICHKLERLRAVEGDGEQEDDTEDSKRTEPSVEEQRDEGTGGKPVLSVPQGLFRSQRRHGWPLMLRIPEKKNRMSSRQWGPIYLQLLPGGVLQLYYEKGLDKPFKEFQLLPHCRLSGPKLESYGEPRKIHAVKIEHVTYTERKRYHPKPEVSHEAEVEQLLKFGTTDHADMEDLIVSLEEELLRLPPLHQPRKHYEEQEMSLQIADDIWMKFDKDGATLEKAAITSIHCLAFLNGPGECFMALNDEKLLLRDSSYGSEEEDDVWMEITDCHFHSCVKEAEFNNTRLVKFSPPDACRVELMRYKTLSFACSDLPFSIKALVTVQGAYVELQAFLNTSSSFPSIGVTTEGQPLCENVMIRVPVPGDWIKVSRTVSLLRQRSLKSRMNRNTCLGSVNMPESHPVMQVSVGTVKYENVYGAIVWRIDRLPAKNMALNHPHSLSCKLELGSDQEIPTDWYPFATVECEVADVVASQTRVRSLGTESDIQPQKHVSSRAYYHCQVEIEKKWIETESQRQSNCMMQ</sequence>
<organism evidence="9 10">
    <name type="scientific">Alosa alosa</name>
    <name type="common">allis shad</name>
    <dbReference type="NCBI Taxonomy" id="278164"/>
    <lineage>
        <taxon>Eukaryota</taxon>
        <taxon>Metazoa</taxon>
        <taxon>Chordata</taxon>
        <taxon>Craniata</taxon>
        <taxon>Vertebrata</taxon>
        <taxon>Euteleostomi</taxon>
        <taxon>Actinopterygii</taxon>
        <taxon>Neopterygii</taxon>
        <taxon>Teleostei</taxon>
        <taxon>Clupei</taxon>
        <taxon>Clupeiformes</taxon>
        <taxon>Clupeoidei</taxon>
        <taxon>Clupeidae</taxon>
        <taxon>Alosa</taxon>
    </lineage>
</organism>
<keyword evidence="3" id="KW-0963">Cytoplasm</keyword>
<dbReference type="InterPro" id="IPR028565">
    <property type="entry name" value="MHD"/>
</dbReference>
<evidence type="ECO:0000256" key="1">
    <source>
        <dbReference type="ARBA" id="ARBA00004496"/>
    </source>
</evidence>
<evidence type="ECO:0000256" key="5">
    <source>
        <dbReference type="PIRNR" id="PIRNR037099"/>
    </source>
</evidence>
<evidence type="ECO:0000259" key="7">
    <source>
        <dbReference type="PROSITE" id="PS51070"/>
    </source>
</evidence>
<dbReference type="InterPro" id="IPR012320">
    <property type="entry name" value="SHD_dom"/>
</dbReference>
<dbReference type="GO" id="GO:0005737">
    <property type="term" value="C:cytoplasm"/>
    <property type="evidence" value="ECO:0007669"/>
    <property type="project" value="UniProtKB-SubCell"/>
</dbReference>
<feature type="compositionally biased region" description="Low complexity" evidence="6">
    <location>
        <begin position="106"/>
        <end position="139"/>
    </location>
</feature>
<dbReference type="Gene3D" id="2.60.40.1170">
    <property type="entry name" value="Mu homology domain, subdomain B"/>
    <property type="match status" value="2"/>
</dbReference>
<dbReference type="InterPro" id="IPR050431">
    <property type="entry name" value="Adaptor_comp_med_subunit"/>
</dbReference>
<keyword evidence="10" id="KW-1185">Reference proteome</keyword>
<dbReference type="Proteomes" id="UP000823561">
    <property type="component" value="Chromosome 18"/>
</dbReference>
<evidence type="ECO:0000259" key="8">
    <source>
        <dbReference type="PROSITE" id="PS51072"/>
    </source>
</evidence>